<protein>
    <submittedName>
        <fullName evidence="1">Uncharacterized protein</fullName>
    </submittedName>
</protein>
<dbReference type="RefSeq" id="WP_152888427.1">
    <property type="nucleotide sequence ID" value="NZ_WHJC01000043.1"/>
</dbReference>
<evidence type="ECO:0000313" key="1">
    <source>
        <dbReference type="EMBL" id="MPQ43157.1"/>
    </source>
</evidence>
<dbReference type="EMBL" id="WHJC01000043">
    <property type="protein sequence ID" value="MPQ43157.1"/>
    <property type="molecule type" value="Genomic_DNA"/>
</dbReference>
<reference evidence="1 2" key="1">
    <citation type="submission" date="2019-10" db="EMBL/GenBank/DDBJ databases">
        <title>The Genome Sequence of Clostridium tarantellae Isolated from Fish Brain.</title>
        <authorList>
            <person name="Bano L."/>
            <person name="Kiel M."/>
            <person name="Sales G."/>
            <person name="Doxey A.C."/>
            <person name="Mansfield M.J."/>
            <person name="Schiavone M."/>
            <person name="Rossetto O."/>
            <person name="Pirazzini M."/>
            <person name="Dobrindt U."/>
            <person name="Montecucco C."/>
        </authorList>
    </citation>
    <scope>NUCLEOTIDE SEQUENCE [LARGE SCALE GENOMIC DNA]</scope>
    <source>
        <strain evidence="1 2">DSM 3997</strain>
    </source>
</reference>
<organism evidence="1 2">
    <name type="scientific">Clostridium tarantellae</name>
    <dbReference type="NCBI Taxonomy" id="39493"/>
    <lineage>
        <taxon>Bacteria</taxon>
        <taxon>Bacillati</taxon>
        <taxon>Bacillota</taxon>
        <taxon>Clostridia</taxon>
        <taxon>Eubacteriales</taxon>
        <taxon>Clostridiaceae</taxon>
        <taxon>Clostridium</taxon>
    </lineage>
</organism>
<proteinExistence type="predicted"/>
<keyword evidence="2" id="KW-1185">Reference proteome</keyword>
<dbReference type="AlphaFoldDB" id="A0A6I1MM15"/>
<dbReference type="OrthoDB" id="517757at2"/>
<dbReference type="Proteomes" id="UP000430345">
    <property type="component" value="Unassembled WGS sequence"/>
</dbReference>
<gene>
    <name evidence="1" type="ORF">GBZ86_05195</name>
</gene>
<name>A0A6I1MM15_9CLOT</name>
<sequence>MSTLNNMSLLTRANEVGFLEFTAKLINDVFDAIVTSSLNQAQAYMDLISGTKKSLSAFINDTKDSIGGDLILQFLVGIVPNPNYAAGTKISSDSSELLTPTEAKIINNAILIPGLNTPSPANSNTPIKDIYPAIIDAVSKRIAANKYSLFQELSKVGALKILIQEGEIESRVTFNTYESNFYTSNTSQYNSNDFLFSHTAKTGSIVNNWINSSFYTKHSNINVNPANLLNSHSTVTSSQMFGAVKLKFTTTYESLQQ</sequence>
<comment type="caution">
    <text evidence="1">The sequence shown here is derived from an EMBL/GenBank/DDBJ whole genome shotgun (WGS) entry which is preliminary data.</text>
</comment>
<accession>A0A6I1MM15</accession>
<evidence type="ECO:0000313" key="2">
    <source>
        <dbReference type="Proteomes" id="UP000430345"/>
    </source>
</evidence>